<keyword evidence="1" id="KW-0812">Transmembrane</keyword>
<feature type="transmembrane region" description="Helical" evidence="1">
    <location>
        <begin position="34"/>
        <end position="51"/>
    </location>
</feature>
<evidence type="ECO:0000313" key="2">
    <source>
        <dbReference type="EMBL" id="KAJ8065429.1"/>
    </source>
</evidence>
<organism evidence="2 3">
    <name type="scientific">Sclerotinia nivalis</name>
    <dbReference type="NCBI Taxonomy" id="352851"/>
    <lineage>
        <taxon>Eukaryota</taxon>
        <taxon>Fungi</taxon>
        <taxon>Dikarya</taxon>
        <taxon>Ascomycota</taxon>
        <taxon>Pezizomycotina</taxon>
        <taxon>Leotiomycetes</taxon>
        <taxon>Helotiales</taxon>
        <taxon>Sclerotiniaceae</taxon>
        <taxon>Sclerotinia</taxon>
    </lineage>
</organism>
<dbReference type="Proteomes" id="UP001152300">
    <property type="component" value="Unassembled WGS sequence"/>
</dbReference>
<keyword evidence="1" id="KW-1133">Transmembrane helix</keyword>
<evidence type="ECO:0000256" key="1">
    <source>
        <dbReference type="SAM" id="Phobius"/>
    </source>
</evidence>
<gene>
    <name evidence="2" type="ORF">OCU04_006115</name>
</gene>
<keyword evidence="1" id="KW-0472">Membrane</keyword>
<dbReference type="AlphaFoldDB" id="A0A9X0AMB7"/>
<name>A0A9X0AMB7_9HELO</name>
<accession>A0A9X0AMB7</accession>
<reference evidence="2" key="1">
    <citation type="submission" date="2022-11" db="EMBL/GenBank/DDBJ databases">
        <title>Genome Resource of Sclerotinia nivalis Strain SnTB1, a Plant Pathogen Isolated from American Ginseng.</title>
        <authorList>
            <person name="Fan S."/>
        </authorList>
    </citation>
    <scope>NUCLEOTIDE SEQUENCE</scope>
    <source>
        <strain evidence="2">SnTB1</strain>
    </source>
</reference>
<protein>
    <submittedName>
        <fullName evidence="2">Uncharacterized protein</fullName>
    </submittedName>
</protein>
<evidence type="ECO:0000313" key="3">
    <source>
        <dbReference type="Proteomes" id="UP001152300"/>
    </source>
</evidence>
<keyword evidence="3" id="KW-1185">Reference proteome</keyword>
<sequence length="69" mass="7436">MAVGAPAHGLHDVALQRRQKLMGPSGPAALIKNLRVFSIVLFACIGGLLYVRDSMHVFISKESSCKTNL</sequence>
<comment type="caution">
    <text evidence="2">The sequence shown here is derived from an EMBL/GenBank/DDBJ whole genome shotgun (WGS) entry which is preliminary data.</text>
</comment>
<proteinExistence type="predicted"/>
<dbReference type="OrthoDB" id="8120565at2759"/>
<dbReference type="EMBL" id="JAPEIS010000006">
    <property type="protein sequence ID" value="KAJ8065429.1"/>
    <property type="molecule type" value="Genomic_DNA"/>
</dbReference>